<evidence type="ECO:0000256" key="5">
    <source>
        <dbReference type="ARBA" id="ARBA00023242"/>
    </source>
</evidence>
<dbReference type="GO" id="GO:0045814">
    <property type="term" value="P:negative regulation of gene expression, epigenetic"/>
    <property type="evidence" value="ECO:0007669"/>
    <property type="project" value="TreeGrafter"/>
</dbReference>
<organism evidence="9 10">
    <name type="scientific">Golovinomyces cichoracearum</name>
    <dbReference type="NCBI Taxonomy" id="62708"/>
    <lineage>
        <taxon>Eukaryota</taxon>
        <taxon>Fungi</taxon>
        <taxon>Dikarya</taxon>
        <taxon>Ascomycota</taxon>
        <taxon>Pezizomycotina</taxon>
        <taxon>Leotiomycetes</taxon>
        <taxon>Erysiphales</taxon>
        <taxon>Erysiphaceae</taxon>
        <taxon>Golovinomyces</taxon>
    </lineage>
</organism>
<evidence type="ECO:0000256" key="3">
    <source>
        <dbReference type="ARBA" id="ARBA00022771"/>
    </source>
</evidence>
<dbReference type="PROSITE" id="PS01359">
    <property type="entry name" value="ZF_PHD_1"/>
    <property type="match status" value="1"/>
</dbReference>
<dbReference type="SMART" id="SM00249">
    <property type="entry name" value="PHD"/>
    <property type="match status" value="1"/>
</dbReference>
<reference evidence="9 10" key="1">
    <citation type="journal article" date="2018" name="BMC Genomics">
        <title>Comparative genome analyses reveal sequence features reflecting distinct modes of host-adaptation between dicot and monocot powdery mildew.</title>
        <authorList>
            <person name="Wu Y."/>
            <person name="Ma X."/>
            <person name="Pan Z."/>
            <person name="Kale S.D."/>
            <person name="Song Y."/>
            <person name="King H."/>
            <person name="Zhang Q."/>
            <person name="Presley C."/>
            <person name="Deng X."/>
            <person name="Wei C.I."/>
            <person name="Xiao S."/>
        </authorList>
    </citation>
    <scope>NUCLEOTIDE SEQUENCE [LARGE SCALE GENOMIC DNA]</scope>
    <source>
        <strain evidence="9">UMSG3</strain>
    </source>
</reference>
<dbReference type="GO" id="GO:0005634">
    <property type="term" value="C:nucleus"/>
    <property type="evidence" value="ECO:0007669"/>
    <property type="project" value="UniProtKB-SubCell"/>
</dbReference>
<dbReference type="GO" id="GO:0003677">
    <property type="term" value="F:DNA binding"/>
    <property type="evidence" value="ECO:0007669"/>
    <property type="project" value="TreeGrafter"/>
</dbReference>
<evidence type="ECO:0000256" key="1">
    <source>
        <dbReference type="ARBA" id="ARBA00004123"/>
    </source>
</evidence>
<evidence type="ECO:0000256" key="4">
    <source>
        <dbReference type="ARBA" id="ARBA00022833"/>
    </source>
</evidence>
<gene>
    <name evidence="9" type="ORF">GcM3_181027</name>
</gene>
<keyword evidence="3 6" id="KW-0863">Zinc-finger</keyword>
<dbReference type="InterPro" id="IPR019787">
    <property type="entry name" value="Znf_PHD-finger"/>
</dbReference>
<dbReference type="PROSITE" id="PS50016">
    <property type="entry name" value="ZF_PHD_2"/>
    <property type="match status" value="1"/>
</dbReference>
<name>A0A420HM57_9PEZI</name>
<feature type="compositionally biased region" description="Low complexity" evidence="7">
    <location>
        <begin position="74"/>
        <end position="87"/>
    </location>
</feature>
<feature type="domain" description="PHD-type" evidence="8">
    <location>
        <begin position="209"/>
        <end position="265"/>
    </location>
</feature>
<feature type="compositionally biased region" description="Polar residues" evidence="7">
    <location>
        <begin position="45"/>
        <end position="59"/>
    </location>
</feature>
<feature type="compositionally biased region" description="Low complexity" evidence="7">
    <location>
        <begin position="379"/>
        <end position="390"/>
    </location>
</feature>
<keyword evidence="10" id="KW-1185">Reference proteome</keyword>
<dbReference type="Pfam" id="PF00628">
    <property type="entry name" value="PHD"/>
    <property type="match status" value="1"/>
</dbReference>
<feature type="compositionally biased region" description="Low complexity" evidence="7">
    <location>
        <begin position="103"/>
        <end position="117"/>
    </location>
</feature>
<feature type="compositionally biased region" description="Low complexity" evidence="7">
    <location>
        <begin position="339"/>
        <end position="349"/>
    </location>
</feature>
<feature type="region of interest" description="Disordered" evidence="7">
    <location>
        <begin position="1"/>
        <end position="26"/>
    </location>
</feature>
<evidence type="ECO:0000313" key="10">
    <source>
        <dbReference type="Proteomes" id="UP000283383"/>
    </source>
</evidence>
<accession>A0A420HM57</accession>
<dbReference type="EMBL" id="MCBQ01018169">
    <property type="protein sequence ID" value="RKF58518.1"/>
    <property type="molecule type" value="Genomic_DNA"/>
</dbReference>
<comment type="subcellular location">
    <subcellularLocation>
        <location evidence="1">Nucleus</location>
    </subcellularLocation>
</comment>
<dbReference type="InterPro" id="IPR001965">
    <property type="entry name" value="Znf_PHD"/>
</dbReference>
<dbReference type="GO" id="GO:0003682">
    <property type="term" value="F:chromatin binding"/>
    <property type="evidence" value="ECO:0007669"/>
    <property type="project" value="TreeGrafter"/>
</dbReference>
<dbReference type="InterPro" id="IPR019786">
    <property type="entry name" value="Zinc_finger_PHD-type_CS"/>
</dbReference>
<evidence type="ECO:0000313" key="9">
    <source>
        <dbReference type="EMBL" id="RKF58518.1"/>
    </source>
</evidence>
<dbReference type="PANTHER" id="PTHR12628">
    <property type="entry name" value="POLYCOMB-LIKE TRANSCRIPTION FACTOR"/>
    <property type="match status" value="1"/>
</dbReference>
<evidence type="ECO:0000256" key="7">
    <source>
        <dbReference type="SAM" id="MobiDB-lite"/>
    </source>
</evidence>
<dbReference type="InterPro" id="IPR013083">
    <property type="entry name" value="Znf_RING/FYVE/PHD"/>
</dbReference>
<feature type="region of interest" description="Disordered" evidence="7">
    <location>
        <begin position="339"/>
        <end position="407"/>
    </location>
</feature>
<feature type="region of interest" description="Disordered" evidence="7">
    <location>
        <begin position="45"/>
        <end position="181"/>
    </location>
</feature>
<dbReference type="CDD" id="cd15502">
    <property type="entry name" value="PHD_Phf1p_Phf2p_like"/>
    <property type="match status" value="1"/>
</dbReference>
<evidence type="ECO:0000256" key="6">
    <source>
        <dbReference type="PROSITE-ProRule" id="PRU00146"/>
    </source>
</evidence>
<dbReference type="STRING" id="62708.A0A420HM57"/>
<dbReference type="GO" id="GO:0008270">
    <property type="term" value="F:zinc ion binding"/>
    <property type="evidence" value="ECO:0007669"/>
    <property type="project" value="UniProtKB-KW"/>
</dbReference>
<keyword evidence="2" id="KW-0479">Metal-binding</keyword>
<evidence type="ECO:0000259" key="8">
    <source>
        <dbReference type="PROSITE" id="PS50016"/>
    </source>
</evidence>
<proteinExistence type="predicted"/>
<dbReference type="PANTHER" id="PTHR12628:SF10">
    <property type="entry name" value="HOMEOBOX DOMAIN-CONTAINING PROTEIN"/>
    <property type="match status" value="1"/>
</dbReference>
<comment type="caution">
    <text evidence="9">The sequence shown here is derived from an EMBL/GenBank/DDBJ whole genome shotgun (WGS) entry which is preliminary data.</text>
</comment>
<dbReference type="Proteomes" id="UP000283383">
    <property type="component" value="Unassembled WGS sequence"/>
</dbReference>
<protein>
    <submittedName>
        <fullName evidence="9">Putative phd domain containing protein</fullName>
    </submittedName>
</protein>
<keyword evidence="5" id="KW-0539">Nucleus</keyword>
<keyword evidence="4" id="KW-0862">Zinc</keyword>
<dbReference type="AlphaFoldDB" id="A0A420HM57"/>
<feature type="compositionally biased region" description="Basic residues" evidence="7">
    <location>
        <begin position="119"/>
        <end position="139"/>
    </location>
</feature>
<dbReference type="Gene3D" id="3.30.40.10">
    <property type="entry name" value="Zinc/RING finger domain, C3HC4 (zinc finger)"/>
    <property type="match status" value="1"/>
</dbReference>
<dbReference type="InterPro" id="IPR011011">
    <property type="entry name" value="Znf_FYVE_PHD"/>
</dbReference>
<sequence length="477" mass="51617">MASSNQAQDLARNDGINTFANDQSSKYTPQFSAATQMILERIHSGNSASFSSMGISTATAPPGYEDMRRSVLQSMRTSMSLSTPSTPSEEKKTNTRSSRSAHGSGLSTTPTSTSTGSGKKGKNTNRKSRSKTSGKRKRIKNESENSDEESDENMSKLGGDSGMDDSDEVTKLPKVTQSGRHIVKPTQFAPAIFENSSRRRASSRKILEQALCKRCGRGHSPQNNLIVFCDGCNLPWHQKCHDPIIADDAVQVESTLWFCADCSRKKGIKSRHESPKGISWAGKSMEEKKAYLSSQSHSQLVTLLLQATYLHPDIPLFPFPTLNQTTPFYLPRSQSYSASNSSTAGSLSRSENHPAVPMNYIRKRPSPTPYNAMSFMHVSSAPPMSSSKDSQLSRESTPASPPYPRPGNGLMAKLGPDDVDVDWLVDGNDYGAFSHIVHENDASHDAKLSAISAFGIGMGDVGITHSGVSINGMGVGV</sequence>
<feature type="compositionally biased region" description="Polar residues" evidence="7">
    <location>
        <begin position="15"/>
        <end position="26"/>
    </location>
</feature>
<evidence type="ECO:0000256" key="2">
    <source>
        <dbReference type="ARBA" id="ARBA00022723"/>
    </source>
</evidence>
<dbReference type="SUPFAM" id="SSF57903">
    <property type="entry name" value="FYVE/PHD zinc finger"/>
    <property type="match status" value="1"/>
</dbReference>